<proteinExistence type="predicted"/>
<dbReference type="AlphaFoldDB" id="A0A916JUE0"/>
<sequence>MNNTHSSSHLAYLTSMRGLNYPKGKVRGLRKEVLRARADRNRLDIVSAGQEMFYDISRFNWMRWLIPGINRYRLLCKFPLAVRKFLDQHPVLSSIASAILAGPIRRVIIHNAKPLLKWSVIGIAAWKCYFLWKAVRPKHRTTTTHEY</sequence>
<evidence type="ECO:0000313" key="1">
    <source>
        <dbReference type="EMBL" id="CAG7601449.1"/>
    </source>
</evidence>
<reference evidence="1" key="1">
    <citation type="submission" date="2021-06" db="EMBL/GenBank/DDBJ databases">
        <authorList>
            <person name="Szabo G."/>
        </authorList>
    </citation>
    <scope>NUCLEOTIDE SEQUENCE</scope>
    <source>
        <strain evidence="1">MYVALT</strain>
    </source>
</reference>
<protein>
    <submittedName>
        <fullName evidence="1">Uncharacterized protein</fullName>
    </submittedName>
</protein>
<organism evidence="1 2">
    <name type="scientific">Candidatus Vallotiella hemipterorum</name>
    <dbReference type="NCBI Taxonomy" id="1177213"/>
    <lineage>
        <taxon>Bacteria</taxon>
        <taxon>Pseudomonadati</taxon>
        <taxon>Pseudomonadota</taxon>
        <taxon>Betaproteobacteria</taxon>
        <taxon>Burkholderiales</taxon>
        <taxon>Burkholderiaceae</taxon>
        <taxon>Candidatus Vallotiella</taxon>
    </lineage>
</organism>
<gene>
    <name evidence="1" type="ORF">MYVALT_F_02230</name>
</gene>
<evidence type="ECO:0000313" key="2">
    <source>
        <dbReference type="Proteomes" id="UP000693996"/>
    </source>
</evidence>
<name>A0A916JUE0_9BURK</name>
<dbReference type="RefSeq" id="WP_216796910.1">
    <property type="nucleotide sequence ID" value="NZ_OU343031.1"/>
</dbReference>
<keyword evidence="2" id="KW-1185">Reference proteome</keyword>
<accession>A0A916JUE0</accession>
<dbReference type="KEGG" id="vtr:MYVALT_F_02230"/>
<dbReference type="Proteomes" id="UP000693996">
    <property type="component" value="Chromosome"/>
</dbReference>
<dbReference type="EMBL" id="OU343031">
    <property type="protein sequence ID" value="CAG7601449.1"/>
    <property type="molecule type" value="Genomic_DNA"/>
</dbReference>